<comment type="caution">
    <text evidence="1">The sequence shown here is derived from an EMBL/GenBank/DDBJ whole genome shotgun (WGS) entry which is preliminary data.</text>
</comment>
<organism evidence="1 2">
    <name type="scientific">Molorchus minor</name>
    <dbReference type="NCBI Taxonomy" id="1323400"/>
    <lineage>
        <taxon>Eukaryota</taxon>
        <taxon>Metazoa</taxon>
        <taxon>Ecdysozoa</taxon>
        <taxon>Arthropoda</taxon>
        <taxon>Hexapoda</taxon>
        <taxon>Insecta</taxon>
        <taxon>Pterygota</taxon>
        <taxon>Neoptera</taxon>
        <taxon>Endopterygota</taxon>
        <taxon>Coleoptera</taxon>
        <taxon>Polyphaga</taxon>
        <taxon>Cucujiformia</taxon>
        <taxon>Chrysomeloidea</taxon>
        <taxon>Cerambycidae</taxon>
        <taxon>Lamiinae</taxon>
        <taxon>Monochamini</taxon>
        <taxon>Molorchus</taxon>
    </lineage>
</organism>
<evidence type="ECO:0008006" key="3">
    <source>
        <dbReference type="Google" id="ProtNLM"/>
    </source>
</evidence>
<dbReference type="EMBL" id="JAPWTJ010002405">
    <property type="protein sequence ID" value="KAJ8966230.1"/>
    <property type="molecule type" value="Genomic_DNA"/>
</dbReference>
<protein>
    <recommendedName>
        <fullName evidence="3">DNA-directed DNA polymerase</fullName>
    </recommendedName>
</protein>
<sequence>MKKFIIVKDALKKIKRFNYTGRTLEFKIKPIPPGEEPVKWLRDAINQIIEKGTEGLRTGDQVGFNFCSKDFQRGDGWLRFRPVEEIKYDDLWDMISGVYQSNSCGLNTATFCLNVTSIRMPLGKGRARKYNNYHEECLKRGGIITINNRNNLCLPLALITAISYVNKDPSWIKVRRNAGGLQTQRALNLLEEAGVTIPEDGCGMDELEQFQRELHGYKIVVYIYGNKGRDVMFEGPNDGKKLNLLYHKGHYNVITSLTSAFCTRFYCQECHVSYEHKNKHRCVVKCPCCFQSPVCPQAPNVVCPECKRSFRGASCCDNHWRDRSFGKGTVCEQIKFCTDCLKTVKSDRKHTCGEIFCKICYTHMPQDHLCYIQPDKGTPKTKDTLFIFYDLETRQEGVLEDGSNIHEPNLCVFKQCCDACIETNIKICNKCGVTQQVLRVNPVNNFTEYVFNQRQLFKQVVVMAHNGQAFDLQFCLNYILTKTYLKPDLITRGRGSLAATWGGCAANLVARGHALLPT</sequence>
<proteinExistence type="predicted"/>
<evidence type="ECO:0000313" key="1">
    <source>
        <dbReference type="EMBL" id="KAJ8966230.1"/>
    </source>
</evidence>
<accession>A0ABQ9IUT7</accession>
<name>A0ABQ9IUT7_9CUCU</name>
<reference evidence="1" key="1">
    <citation type="journal article" date="2023" name="Insect Mol. Biol.">
        <title>Genome sequencing provides insights into the evolution of gene families encoding plant cell wall-degrading enzymes in longhorned beetles.</title>
        <authorList>
            <person name="Shin N.R."/>
            <person name="Okamura Y."/>
            <person name="Kirsch R."/>
            <person name="Pauchet Y."/>
        </authorList>
    </citation>
    <scope>NUCLEOTIDE SEQUENCE</scope>
    <source>
        <strain evidence="1">MMC_N1</strain>
    </source>
</reference>
<keyword evidence="2" id="KW-1185">Reference proteome</keyword>
<evidence type="ECO:0000313" key="2">
    <source>
        <dbReference type="Proteomes" id="UP001162164"/>
    </source>
</evidence>
<gene>
    <name evidence="1" type="ORF">NQ317_013404</name>
</gene>
<dbReference type="Proteomes" id="UP001162164">
    <property type="component" value="Unassembled WGS sequence"/>
</dbReference>